<reference evidence="3 4" key="1">
    <citation type="journal article" date="2021" name="Int. J. Syst. Evol. Microbiol.">
        <title>Reticulibacter mediterranei gen. nov., sp. nov., within the new family Reticulibacteraceae fam. nov., and Ktedonospora formicarum gen. nov., sp. nov., Ktedonobacter robiniae sp. nov., Dictyobacter formicarum sp. nov. and Dictyobacter arantiisoli sp. nov., belonging to the class Ktedonobacteria.</title>
        <authorList>
            <person name="Yabe S."/>
            <person name="Zheng Y."/>
            <person name="Wang C.M."/>
            <person name="Sakai Y."/>
            <person name="Abe K."/>
            <person name="Yokota A."/>
            <person name="Donadio S."/>
            <person name="Cavaletti L."/>
            <person name="Monciardini P."/>
        </authorList>
    </citation>
    <scope>NUCLEOTIDE SEQUENCE [LARGE SCALE GENOMIC DNA]</scope>
    <source>
        <strain evidence="3 4">SOSP1-30</strain>
    </source>
</reference>
<dbReference type="Pfam" id="PF04205">
    <property type="entry name" value="FMN_bind"/>
    <property type="match status" value="1"/>
</dbReference>
<accession>A0ABQ3V2A6</accession>
<evidence type="ECO:0000259" key="2">
    <source>
        <dbReference type="SMART" id="SM00900"/>
    </source>
</evidence>
<sequence>MKKLTIAVFIIGIFILYSFTYNQAIALLPDQTRYSIGVAGNDSPSSTGTTPASITTNTNTNGAQYKDGSYTGDVEDAHWGNIQVKAIIQNGKITDVQFLQFPNERNRSVIINNYADPILTNEAIQAQNANVDIVSGATDSSEAFMQSLTTALSQAKA</sequence>
<dbReference type="RefSeq" id="WP_201374891.1">
    <property type="nucleotide sequence ID" value="NZ_BNJG01000003.1"/>
</dbReference>
<gene>
    <name evidence="3" type="ORF">KSB_71050</name>
</gene>
<feature type="region of interest" description="Disordered" evidence="1">
    <location>
        <begin position="39"/>
        <end position="61"/>
    </location>
</feature>
<dbReference type="InterPro" id="IPR007329">
    <property type="entry name" value="FMN-bd"/>
</dbReference>
<dbReference type="SMART" id="SM00900">
    <property type="entry name" value="FMN_bind"/>
    <property type="match status" value="1"/>
</dbReference>
<name>A0ABQ3V2A6_9CHLR</name>
<proteinExistence type="predicted"/>
<comment type="caution">
    <text evidence="3">The sequence shown here is derived from an EMBL/GenBank/DDBJ whole genome shotgun (WGS) entry which is preliminary data.</text>
</comment>
<dbReference type="Proteomes" id="UP000654345">
    <property type="component" value="Unassembled WGS sequence"/>
</dbReference>
<keyword evidence="4" id="KW-1185">Reference proteome</keyword>
<evidence type="ECO:0000256" key="1">
    <source>
        <dbReference type="SAM" id="MobiDB-lite"/>
    </source>
</evidence>
<feature type="compositionally biased region" description="Low complexity" evidence="1">
    <location>
        <begin position="43"/>
        <end position="61"/>
    </location>
</feature>
<evidence type="ECO:0000313" key="4">
    <source>
        <dbReference type="Proteomes" id="UP000654345"/>
    </source>
</evidence>
<dbReference type="Gene3D" id="3.90.1010.20">
    <property type="match status" value="1"/>
</dbReference>
<feature type="domain" description="FMN-binding" evidence="2">
    <location>
        <begin position="77"/>
        <end position="155"/>
    </location>
</feature>
<dbReference type="EMBL" id="BNJG01000003">
    <property type="protein sequence ID" value="GHO58630.1"/>
    <property type="molecule type" value="Genomic_DNA"/>
</dbReference>
<protein>
    <recommendedName>
        <fullName evidence="2">FMN-binding domain-containing protein</fullName>
    </recommendedName>
</protein>
<organism evidence="3 4">
    <name type="scientific">Ktedonobacter robiniae</name>
    <dbReference type="NCBI Taxonomy" id="2778365"/>
    <lineage>
        <taxon>Bacteria</taxon>
        <taxon>Bacillati</taxon>
        <taxon>Chloroflexota</taxon>
        <taxon>Ktedonobacteria</taxon>
        <taxon>Ktedonobacterales</taxon>
        <taxon>Ktedonobacteraceae</taxon>
        <taxon>Ktedonobacter</taxon>
    </lineage>
</organism>
<evidence type="ECO:0000313" key="3">
    <source>
        <dbReference type="EMBL" id="GHO58630.1"/>
    </source>
</evidence>